<reference evidence="1" key="1">
    <citation type="journal article" date="2014" name="Front. Microbiol.">
        <title>High frequency of phylogenetically diverse reductive dehalogenase-homologous genes in deep subseafloor sedimentary metagenomes.</title>
        <authorList>
            <person name="Kawai M."/>
            <person name="Futagami T."/>
            <person name="Toyoda A."/>
            <person name="Takaki Y."/>
            <person name="Nishi S."/>
            <person name="Hori S."/>
            <person name="Arai W."/>
            <person name="Tsubouchi T."/>
            <person name="Morono Y."/>
            <person name="Uchiyama I."/>
            <person name="Ito T."/>
            <person name="Fujiyama A."/>
            <person name="Inagaki F."/>
            <person name="Takami H."/>
        </authorList>
    </citation>
    <scope>NUCLEOTIDE SEQUENCE</scope>
    <source>
        <strain evidence="1">Expedition CK06-06</strain>
    </source>
</reference>
<proteinExistence type="predicted"/>
<comment type="caution">
    <text evidence="1">The sequence shown here is derived from an EMBL/GenBank/DDBJ whole genome shotgun (WGS) entry which is preliminary data.</text>
</comment>
<dbReference type="AlphaFoldDB" id="X1NVX5"/>
<protein>
    <submittedName>
        <fullName evidence="1">Uncharacterized protein</fullName>
    </submittedName>
</protein>
<evidence type="ECO:0000313" key="1">
    <source>
        <dbReference type="EMBL" id="GAI30930.1"/>
    </source>
</evidence>
<organism evidence="1">
    <name type="scientific">marine sediment metagenome</name>
    <dbReference type="NCBI Taxonomy" id="412755"/>
    <lineage>
        <taxon>unclassified sequences</taxon>
        <taxon>metagenomes</taxon>
        <taxon>ecological metagenomes</taxon>
    </lineage>
</organism>
<sequence>CRRILSKSFTEFYDLASKNVVRSRVVSSPSGILYVFLACPHGEDRKYRISELGLRCFVIRGLNPKYKTVIGIATEQYKTRKGFSLDAIYLHKETWTSEDQTRLEDIQKKFGYFTNPIQSKAHEDEYPNY</sequence>
<feature type="non-terminal residue" evidence="1">
    <location>
        <position position="1"/>
    </location>
</feature>
<dbReference type="EMBL" id="BARV01016798">
    <property type="protein sequence ID" value="GAI30930.1"/>
    <property type="molecule type" value="Genomic_DNA"/>
</dbReference>
<accession>X1NVX5</accession>
<name>X1NVX5_9ZZZZ</name>
<gene>
    <name evidence="1" type="ORF">S06H3_28749</name>
</gene>